<comment type="caution">
    <text evidence="2">The sequence shown here is derived from an EMBL/GenBank/DDBJ whole genome shotgun (WGS) entry which is preliminary data.</text>
</comment>
<reference evidence="2 3" key="1">
    <citation type="submission" date="2018-03" db="EMBL/GenBank/DDBJ databases">
        <title>Genomic Encyclopedia of Archaeal and Bacterial Type Strains, Phase II (KMG-II): from individual species to whole genera.</title>
        <authorList>
            <person name="Goeker M."/>
        </authorList>
    </citation>
    <scope>NUCLEOTIDE SEQUENCE [LARGE SCALE GENOMIC DNA]</scope>
    <source>
        <strain evidence="2 3">DSM 25027</strain>
    </source>
</reference>
<dbReference type="RefSeq" id="WP_146129888.1">
    <property type="nucleotide sequence ID" value="NZ_PVYX01000002.1"/>
</dbReference>
<gene>
    <name evidence="2" type="ORF">CLV81_2334</name>
</gene>
<feature type="signal peptide" evidence="1">
    <location>
        <begin position="1"/>
        <end position="20"/>
    </location>
</feature>
<proteinExistence type="predicted"/>
<dbReference type="AlphaFoldDB" id="A0A2T0M8V8"/>
<keyword evidence="1" id="KW-0732">Signal</keyword>
<evidence type="ECO:0000256" key="1">
    <source>
        <dbReference type="SAM" id="SignalP"/>
    </source>
</evidence>
<accession>A0A2T0M8V8</accession>
<evidence type="ECO:0000313" key="3">
    <source>
        <dbReference type="Proteomes" id="UP000237640"/>
    </source>
</evidence>
<sequence length="332" mass="37397">MRIKSTLLGCLAWMVMTSFLSDSVEVPALSHSVSQSLELKTEGLYYAEFFDYIFRGHFENVEMTREDLQFSMIFEQYLRAFGGQCPDVLPDDKVEIMEDVCAMEEVTTNGYGIETSRVCVQWKTVGTGLYARPELYNAKLAVERLQNAEAFRTVINMVSDPNAMGNSVDMIHKAKGLKNDMAQIFNLNSCNGQAIRRFEKNLRLYALDKPSIRMKEPSKYEKMKKSGGPSGEQNFNKLIDDLVADQAKTWAFNRYISGSVSNVKKYTNSNGVPNELSANYRYKGFSGSSPGSVRITFENGLPKCIYFFDFPNNCKSPNSGILATYAQGDYAK</sequence>
<organism evidence="2 3">
    <name type="scientific">Flagellimonas meridianipacifica</name>
    <dbReference type="NCBI Taxonomy" id="1080225"/>
    <lineage>
        <taxon>Bacteria</taxon>
        <taxon>Pseudomonadati</taxon>
        <taxon>Bacteroidota</taxon>
        <taxon>Flavobacteriia</taxon>
        <taxon>Flavobacteriales</taxon>
        <taxon>Flavobacteriaceae</taxon>
        <taxon>Flagellimonas</taxon>
    </lineage>
</organism>
<dbReference type="Proteomes" id="UP000237640">
    <property type="component" value="Unassembled WGS sequence"/>
</dbReference>
<name>A0A2T0M8V8_9FLAO</name>
<dbReference type="OrthoDB" id="8482296at2"/>
<evidence type="ECO:0000313" key="2">
    <source>
        <dbReference type="EMBL" id="PRX53941.1"/>
    </source>
</evidence>
<feature type="chain" id="PRO_5015640458" evidence="1">
    <location>
        <begin position="21"/>
        <end position="332"/>
    </location>
</feature>
<protein>
    <submittedName>
        <fullName evidence="2">Uncharacterized protein</fullName>
    </submittedName>
</protein>
<dbReference type="EMBL" id="PVYX01000002">
    <property type="protein sequence ID" value="PRX53941.1"/>
    <property type="molecule type" value="Genomic_DNA"/>
</dbReference>
<keyword evidence="3" id="KW-1185">Reference proteome</keyword>